<dbReference type="AlphaFoldDB" id="A0A813HAH9"/>
<evidence type="ECO:0000256" key="5">
    <source>
        <dbReference type="ARBA" id="ARBA00023136"/>
    </source>
</evidence>
<sequence>VLLGVVTVAFGFSVLLRPAFRKERPSLGENCPAAADASDRCYACRVCAHTVHRRDHHCVWINQCVGSHNHRSFVAFVSGVTVLAWAYACMACSKAASEEGDQGTVADFLWQVLMIEQKLSPLMLGAVYAAGFSLFTLALFIGQVANISAGLTAYERKKLQSKGSGARQHSGKRRGCRANWLSWWSECQKGELQGNIGFFLA</sequence>
<protein>
    <recommendedName>
        <fullName evidence="7">Palmitoyltransferase</fullName>
        <ecNumber evidence="7">2.3.1.225</ecNumber>
    </recommendedName>
</protein>
<feature type="transmembrane region" description="Helical" evidence="7">
    <location>
        <begin position="127"/>
        <end position="154"/>
    </location>
</feature>
<evidence type="ECO:0000256" key="1">
    <source>
        <dbReference type="ARBA" id="ARBA00004141"/>
    </source>
</evidence>
<evidence type="ECO:0000313" key="9">
    <source>
        <dbReference type="EMBL" id="CAE8634650.1"/>
    </source>
</evidence>
<dbReference type="EC" id="2.3.1.225" evidence="7"/>
<name>A0A813HAH9_POLGL</name>
<comment type="similarity">
    <text evidence="7">Belongs to the DHHC palmitoyltransferase family.</text>
</comment>
<evidence type="ECO:0000259" key="8">
    <source>
        <dbReference type="Pfam" id="PF01529"/>
    </source>
</evidence>
<dbReference type="GO" id="GO:0016020">
    <property type="term" value="C:membrane"/>
    <property type="evidence" value="ECO:0007669"/>
    <property type="project" value="UniProtKB-SubCell"/>
</dbReference>
<dbReference type="InterPro" id="IPR001594">
    <property type="entry name" value="Palmitoyltrfase_DHHC"/>
</dbReference>
<dbReference type="Proteomes" id="UP000654075">
    <property type="component" value="Unassembled WGS sequence"/>
</dbReference>
<gene>
    <name evidence="9" type="ORF">PGLA1383_LOCUS50298</name>
</gene>
<proteinExistence type="inferred from homology"/>
<keyword evidence="10" id="KW-1185">Reference proteome</keyword>
<dbReference type="GO" id="GO:0006612">
    <property type="term" value="P:protein targeting to membrane"/>
    <property type="evidence" value="ECO:0007669"/>
    <property type="project" value="TreeGrafter"/>
</dbReference>
<evidence type="ECO:0000256" key="6">
    <source>
        <dbReference type="ARBA" id="ARBA00023315"/>
    </source>
</evidence>
<dbReference type="Pfam" id="PF01529">
    <property type="entry name" value="DHHC"/>
    <property type="match status" value="1"/>
</dbReference>
<evidence type="ECO:0000256" key="2">
    <source>
        <dbReference type="ARBA" id="ARBA00022679"/>
    </source>
</evidence>
<keyword evidence="2 7" id="KW-0808">Transferase</keyword>
<keyword evidence="3 7" id="KW-0812">Transmembrane</keyword>
<feature type="domain" description="Palmitoyltransferase DHHC" evidence="8">
    <location>
        <begin position="37"/>
        <end position="158"/>
    </location>
</feature>
<dbReference type="EMBL" id="CAJNNV010031097">
    <property type="protein sequence ID" value="CAE8634650.1"/>
    <property type="molecule type" value="Genomic_DNA"/>
</dbReference>
<comment type="caution">
    <text evidence="9">The sequence shown here is derived from an EMBL/GenBank/DDBJ whole genome shotgun (WGS) entry which is preliminary data.</text>
</comment>
<keyword evidence="4 7" id="KW-1133">Transmembrane helix</keyword>
<accession>A0A813HAH9</accession>
<keyword evidence="6 7" id="KW-0012">Acyltransferase</keyword>
<evidence type="ECO:0000256" key="3">
    <source>
        <dbReference type="ARBA" id="ARBA00022692"/>
    </source>
</evidence>
<feature type="non-terminal residue" evidence="9">
    <location>
        <position position="201"/>
    </location>
</feature>
<dbReference type="GO" id="GO:0019706">
    <property type="term" value="F:protein-cysteine S-palmitoyltransferase activity"/>
    <property type="evidence" value="ECO:0007669"/>
    <property type="project" value="UniProtKB-EC"/>
</dbReference>
<dbReference type="PANTHER" id="PTHR22883">
    <property type="entry name" value="ZINC FINGER DHHC DOMAIN CONTAINING PROTEIN"/>
    <property type="match status" value="1"/>
</dbReference>
<comment type="domain">
    <text evidence="7">The DHHC domain is required for palmitoyltransferase activity.</text>
</comment>
<comment type="caution">
    <text evidence="7">Lacks conserved residue(s) required for the propagation of feature annotation.</text>
</comment>
<dbReference type="OrthoDB" id="430659at2759"/>
<dbReference type="GO" id="GO:0005794">
    <property type="term" value="C:Golgi apparatus"/>
    <property type="evidence" value="ECO:0007669"/>
    <property type="project" value="TreeGrafter"/>
</dbReference>
<dbReference type="InterPro" id="IPR039859">
    <property type="entry name" value="PFA4/ZDH16/20/ERF2-like"/>
</dbReference>
<keyword evidence="5 7" id="KW-0472">Membrane</keyword>
<evidence type="ECO:0000256" key="7">
    <source>
        <dbReference type="RuleBase" id="RU079119"/>
    </source>
</evidence>
<dbReference type="GO" id="GO:0005783">
    <property type="term" value="C:endoplasmic reticulum"/>
    <property type="evidence" value="ECO:0007669"/>
    <property type="project" value="TreeGrafter"/>
</dbReference>
<comment type="catalytic activity">
    <reaction evidence="7">
        <text>L-cysteinyl-[protein] + hexadecanoyl-CoA = S-hexadecanoyl-L-cysteinyl-[protein] + CoA</text>
        <dbReference type="Rhea" id="RHEA:36683"/>
        <dbReference type="Rhea" id="RHEA-COMP:10131"/>
        <dbReference type="Rhea" id="RHEA-COMP:11032"/>
        <dbReference type="ChEBI" id="CHEBI:29950"/>
        <dbReference type="ChEBI" id="CHEBI:57287"/>
        <dbReference type="ChEBI" id="CHEBI:57379"/>
        <dbReference type="ChEBI" id="CHEBI:74151"/>
        <dbReference type="EC" id="2.3.1.225"/>
    </reaction>
</comment>
<evidence type="ECO:0000256" key="4">
    <source>
        <dbReference type="ARBA" id="ARBA00022989"/>
    </source>
</evidence>
<dbReference type="PROSITE" id="PS50216">
    <property type="entry name" value="DHHC"/>
    <property type="match status" value="1"/>
</dbReference>
<comment type="subcellular location">
    <subcellularLocation>
        <location evidence="1">Membrane</location>
        <topology evidence="1">Multi-pass membrane protein</topology>
    </subcellularLocation>
</comment>
<reference evidence="9" key="1">
    <citation type="submission" date="2021-02" db="EMBL/GenBank/DDBJ databases">
        <authorList>
            <person name="Dougan E. K."/>
            <person name="Rhodes N."/>
            <person name="Thang M."/>
            <person name="Chan C."/>
        </authorList>
    </citation>
    <scope>NUCLEOTIDE SEQUENCE</scope>
</reference>
<organism evidence="9 10">
    <name type="scientific">Polarella glacialis</name>
    <name type="common">Dinoflagellate</name>
    <dbReference type="NCBI Taxonomy" id="89957"/>
    <lineage>
        <taxon>Eukaryota</taxon>
        <taxon>Sar</taxon>
        <taxon>Alveolata</taxon>
        <taxon>Dinophyceae</taxon>
        <taxon>Suessiales</taxon>
        <taxon>Suessiaceae</taxon>
        <taxon>Polarella</taxon>
    </lineage>
</organism>
<evidence type="ECO:0000313" key="10">
    <source>
        <dbReference type="Proteomes" id="UP000654075"/>
    </source>
</evidence>